<dbReference type="PANTHER" id="PTHR14741:SF32">
    <property type="entry name" value="TRIMETHYLGUANOSINE SYNTHASE"/>
    <property type="match status" value="1"/>
</dbReference>
<comment type="caution">
    <text evidence="2">The sequence shown here is derived from an EMBL/GenBank/DDBJ whole genome shotgun (WGS) entry which is preliminary data.</text>
</comment>
<gene>
    <name evidence="2" type="ORF">PPSIR1_16920</name>
</gene>
<dbReference type="CDD" id="cd02440">
    <property type="entry name" value="AdoMet_MTases"/>
    <property type="match status" value="1"/>
</dbReference>
<dbReference type="PANTHER" id="PTHR14741">
    <property type="entry name" value="S-ADENOSYLMETHIONINE-DEPENDENT METHYLTRANSFERASE RELATED"/>
    <property type="match status" value="1"/>
</dbReference>
<sequence>MLGPSSAADLGGDAWVFDAGGARASCTSRAAADVAARLRGLVLEGEPLSVSVAPKLNRSAVRAARTEDARRRRDTTPGFSRRGARLDEEGRWSLTPEVLAKRMARWAAAQGVEAVIDAGCGAGGNAIAFARAGLEVVAVEADAGRLAMARHNAGIYGVADALRLVHGDAVADLPTLLDELGPARTLVFFDPPWGGDDSKQRTEVGDFPLLAAALPRVRALGCAGAWAKLPPGVRSSTFEAAWGEAVHPRAVFGEAAGDRRRIKFVLISTLPWVALRSGPRSSSSTR</sequence>
<keyword evidence="3" id="KW-1185">Reference proteome</keyword>
<evidence type="ECO:0000313" key="3">
    <source>
        <dbReference type="Proteomes" id="UP000005801"/>
    </source>
</evidence>
<evidence type="ECO:0008006" key="4">
    <source>
        <dbReference type="Google" id="ProtNLM"/>
    </source>
</evidence>
<organism evidence="2 3">
    <name type="scientific">Plesiocystis pacifica SIR-1</name>
    <dbReference type="NCBI Taxonomy" id="391625"/>
    <lineage>
        <taxon>Bacteria</taxon>
        <taxon>Pseudomonadati</taxon>
        <taxon>Myxococcota</taxon>
        <taxon>Polyangia</taxon>
        <taxon>Nannocystales</taxon>
        <taxon>Nannocystaceae</taxon>
        <taxon>Plesiocystis</taxon>
    </lineage>
</organism>
<dbReference type="InterPro" id="IPR029063">
    <property type="entry name" value="SAM-dependent_MTases_sf"/>
</dbReference>
<dbReference type="Gene3D" id="3.40.50.150">
    <property type="entry name" value="Vaccinia Virus protein VP39"/>
    <property type="match status" value="1"/>
</dbReference>
<dbReference type="Proteomes" id="UP000005801">
    <property type="component" value="Unassembled WGS sequence"/>
</dbReference>
<accession>A6GGH7</accession>
<feature type="compositionally biased region" description="Basic and acidic residues" evidence="1">
    <location>
        <begin position="64"/>
        <end position="75"/>
    </location>
</feature>
<feature type="region of interest" description="Disordered" evidence="1">
    <location>
        <begin position="61"/>
        <end position="84"/>
    </location>
</feature>
<dbReference type="SUPFAM" id="SSF53335">
    <property type="entry name" value="S-adenosyl-L-methionine-dependent methyltransferases"/>
    <property type="match status" value="1"/>
</dbReference>
<dbReference type="STRING" id="391625.PPSIR1_16920"/>
<evidence type="ECO:0000313" key="2">
    <source>
        <dbReference type="EMBL" id="EDM75003.1"/>
    </source>
</evidence>
<proteinExistence type="predicted"/>
<dbReference type="GO" id="GO:0071164">
    <property type="term" value="F:RNA cap trimethylguanosine synthase activity"/>
    <property type="evidence" value="ECO:0007669"/>
    <property type="project" value="TreeGrafter"/>
</dbReference>
<reference evidence="2 3" key="1">
    <citation type="submission" date="2007-06" db="EMBL/GenBank/DDBJ databases">
        <authorList>
            <person name="Shimkets L."/>
            <person name="Ferriera S."/>
            <person name="Johnson J."/>
            <person name="Kravitz S."/>
            <person name="Beeson K."/>
            <person name="Sutton G."/>
            <person name="Rogers Y.-H."/>
            <person name="Friedman R."/>
            <person name="Frazier M."/>
            <person name="Venter J.C."/>
        </authorList>
    </citation>
    <scope>NUCLEOTIDE SEQUENCE [LARGE SCALE GENOMIC DNA]</scope>
    <source>
        <strain evidence="2 3">SIR-1</strain>
    </source>
</reference>
<name>A6GGH7_9BACT</name>
<dbReference type="EMBL" id="ABCS01000107">
    <property type="protein sequence ID" value="EDM75003.1"/>
    <property type="molecule type" value="Genomic_DNA"/>
</dbReference>
<dbReference type="eggNOG" id="COG1092">
    <property type="taxonomic scope" value="Bacteria"/>
</dbReference>
<protein>
    <recommendedName>
        <fullName evidence="4">Trimethylguanosine synthase</fullName>
    </recommendedName>
</protein>
<evidence type="ECO:0000256" key="1">
    <source>
        <dbReference type="SAM" id="MobiDB-lite"/>
    </source>
</evidence>
<dbReference type="AlphaFoldDB" id="A6GGH7"/>
<dbReference type="InterPro" id="IPR019012">
    <property type="entry name" value="RNA_cap_Gua-N2-MeTrfase"/>
</dbReference>
<dbReference type="Pfam" id="PF09445">
    <property type="entry name" value="Methyltransf_15"/>
    <property type="match status" value="1"/>
</dbReference>